<dbReference type="EMBL" id="JBHSWN010000001">
    <property type="protein sequence ID" value="MFC6790748.1"/>
    <property type="molecule type" value="Genomic_DNA"/>
</dbReference>
<dbReference type="RefSeq" id="WP_378970897.1">
    <property type="nucleotide sequence ID" value="NZ_JBHSWN010000001.1"/>
</dbReference>
<evidence type="ECO:0000313" key="3">
    <source>
        <dbReference type="Proteomes" id="UP001596292"/>
    </source>
</evidence>
<reference evidence="3" key="1">
    <citation type="journal article" date="2019" name="Int. J. Syst. Evol. Microbiol.">
        <title>The Global Catalogue of Microorganisms (GCM) 10K type strain sequencing project: providing services to taxonomists for standard genome sequencing and annotation.</title>
        <authorList>
            <consortium name="The Broad Institute Genomics Platform"/>
            <consortium name="The Broad Institute Genome Sequencing Center for Infectious Disease"/>
            <person name="Wu L."/>
            <person name="Ma J."/>
        </authorList>
    </citation>
    <scope>NUCLEOTIDE SEQUENCE [LARGE SCALE GENOMIC DNA]</scope>
    <source>
        <strain evidence="3">CCUG 48316</strain>
    </source>
</reference>
<dbReference type="Proteomes" id="UP001596292">
    <property type="component" value="Unassembled WGS sequence"/>
</dbReference>
<gene>
    <name evidence="2" type="ORF">ACFQE0_14690</name>
</gene>
<evidence type="ECO:0000256" key="1">
    <source>
        <dbReference type="SAM" id="MobiDB-lite"/>
    </source>
</evidence>
<proteinExistence type="predicted"/>
<accession>A0ABW2BJY9</accession>
<organism evidence="2 3">
    <name type="scientific">Methylobacterium komagatae</name>
    <dbReference type="NCBI Taxonomy" id="374425"/>
    <lineage>
        <taxon>Bacteria</taxon>
        <taxon>Pseudomonadati</taxon>
        <taxon>Pseudomonadota</taxon>
        <taxon>Alphaproteobacteria</taxon>
        <taxon>Hyphomicrobiales</taxon>
        <taxon>Methylobacteriaceae</taxon>
        <taxon>Methylobacterium</taxon>
    </lineage>
</organism>
<name>A0ABW2BJY9_9HYPH</name>
<evidence type="ECO:0000313" key="2">
    <source>
        <dbReference type="EMBL" id="MFC6790748.1"/>
    </source>
</evidence>
<feature type="region of interest" description="Disordered" evidence="1">
    <location>
        <begin position="53"/>
        <end position="73"/>
    </location>
</feature>
<keyword evidence="3" id="KW-1185">Reference proteome</keyword>
<comment type="caution">
    <text evidence="2">The sequence shown here is derived from an EMBL/GenBank/DDBJ whole genome shotgun (WGS) entry which is preliminary data.</text>
</comment>
<protein>
    <submittedName>
        <fullName evidence="2">Uncharacterized protein</fullName>
    </submittedName>
</protein>
<sequence length="73" mass="7588">MADAPAPASYVVTFDEQLPHPTDPGHWMRTGRTIRVTYAPGGQVVQAIDAQAVPGGPWEPLSPPPAEPTGAAS</sequence>